<accession>A0A174RW87</accession>
<reference evidence="1 2" key="1">
    <citation type="submission" date="2015-09" db="EMBL/GenBank/DDBJ databases">
        <authorList>
            <consortium name="Pathogen Informatics"/>
        </authorList>
    </citation>
    <scope>NUCLEOTIDE SEQUENCE [LARGE SCALE GENOMIC DNA]</scope>
    <source>
        <strain evidence="1 2">2789STDY5834880</strain>
    </source>
</reference>
<proteinExistence type="predicted"/>
<gene>
    <name evidence="1" type="ORF">ERS852494_03371</name>
</gene>
<dbReference type="Proteomes" id="UP000095657">
    <property type="component" value="Unassembled WGS sequence"/>
</dbReference>
<protein>
    <submittedName>
        <fullName evidence="1">Uncharacterized protein</fullName>
    </submittedName>
</protein>
<dbReference type="STRING" id="47678.ERS852494_03371"/>
<dbReference type="AlphaFoldDB" id="A0A174RW87"/>
<evidence type="ECO:0000313" key="1">
    <source>
        <dbReference type="EMBL" id="CUP89914.1"/>
    </source>
</evidence>
<organism evidence="1 2">
    <name type="scientific">Bacteroides caccae</name>
    <dbReference type="NCBI Taxonomy" id="47678"/>
    <lineage>
        <taxon>Bacteria</taxon>
        <taxon>Pseudomonadati</taxon>
        <taxon>Bacteroidota</taxon>
        <taxon>Bacteroidia</taxon>
        <taxon>Bacteroidales</taxon>
        <taxon>Bacteroidaceae</taxon>
        <taxon>Bacteroides</taxon>
    </lineage>
</organism>
<sequence>MKTAFLMLLDTLGSTFRMLLYFGNPSPFAENGIADVLKKVF</sequence>
<evidence type="ECO:0000313" key="2">
    <source>
        <dbReference type="Proteomes" id="UP000095657"/>
    </source>
</evidence>
<dbReference type="EMBL" id="CZAI01000008">
    <property type="protein sequence ID" value="CUP89914.1"/>
    <property type="molecule type" value="Genomic_DNA"/>
</dbReference>
<name>A0A174RW87_9BACE</name>